<evidence type="ECO:0000313" key="9">
    <source>
        <dbReference type="EMBL" id="MDQ2092492.1"/>
    </source>
</evidence>
<evidence type="ECO:0000256" key="3">
    <source>
        <dbReference type="ARBA" id="ARBA00022448"/>
    </source>
</evidence>
<reference evidence="9" key="2">
    <citation type="submission" date="2023-04" db="EMBL/GenBank/DDBJ databases">
        <title>'Rhodoalgimonas zhirmunskyi' gen. nov., isolated from a red alga.</title>
        <authorList>
            <person name="Nedashkovskaya O.I."/>
            <person name="Otstavnykh N.Y."/>
            <person name="Bystritskaya E.P."/>
            <person name="Balabanova L.A."/>
            <person name="Isaeva M.P."/>
        </authorList>
    </citation>
    <scope>NUCLEOTIDE SEQUENCE</scope>
    <source>
        <strain evidence="9">10Alg 79</strain>
    </source>
</reference>
<dbReference type="PANTHER" id="PTHR43297">
    <property type="entry name" value="OLIGOPEPTIDE TRANSPORT ATP-BINDING PROTEIN APPD"/>
    <property type="match status" value="1"/>
</dbReference>
<dbReference type="Gene3D" id="3.40.50.300">
    <property type="entry name" value="P-loop containing nucleotide triphosphate hydrolases"/>
    <property type="match status" value="1"/>
</dbReference>
<evidence type="ECO:0000256" key="6">
    <source>
        <dbReference type="ARBA" id="ARBA00022840"/>
    </source>
</evidence>
<evidence type="ECO:0000256" key="4">
    <source>
        <dbReference type="ARBA" id="ARBA00022475"/>
    </source>
</evidence>
<dbReference type="PROSITE" id="PS50893">
    <property type="entry name" value="ABC_TRANSPORTER_2"/>
    <property type="match status" value="1"/>
</dbReference>
<dbReference type="InterPro" id="IPR017871">
    <property type="entry name" value="ABC_transporter-like_CS"/>
</dbReference>
<dbReference type="GO" id="GO:0005886">
    <property type="term" value="C:plasma membrane"/>
    <property type="evidence" value="ECO:0007669"/>
    <property type="project" value="UniProtKB-SubCell"/>
</dbReference>
<accession>A0AAJ1UA04</accession>
<keyword evidence="6 9" id="KW-0067">ATP-binding</keyword>
<evidence type="ECO:0000259" key="8">
    <source>
        <dbReference type="PROSITE" id="PS50893"/>
    </source>
</evidence>
<keyword evidence="5" id="KW-0547">Nucleotide-binding</keyword>
<dbReference type="InterPro" id="IPR003439">
    <property type="entry name" value="ABC_transporter-like_ATP-bd"/>
</dbReference>
<dbReference type="FunFam" id="3.40.50.300:FF:000016">
    <property type="entry name" value="Oligopeptide ABC transporter ATP-binding component"/>
    <property type="match status" value="1"/>
</dbReference>
<comment type="caution">
    <text evidence="9">The sequence shown here is derived from an EMBL/GenBank/DDBJ whole genome shotgun (WGS) entry which is preliminary data.</text>
</comment>
<dbReference type="InterPro" id="IPR003593">
    <property type="entry name" value="AAA+_ATPase"/>
</dbReference>
<dbReference type="InterPro" id="IPR027417">
    <property type="entry name" value="P-loop_NTPase"/>
</dbReference>
<dbReference type="PROSITE" id="PS00211">
    <property type="entry name" value="ABC_TRANSPORTER_1"/>
    <property type="match status" value="1"/>
</dbReference>
<evidence type="ECO:0000256" key="7">
    <source>
        <dbReference type="ARBA" id="ARBA00023136"/>
    </source>
</evidence>
<protein>
    <submittedName>
        <fullName evidence="9">ABC transporter ATP-binding protein</fullName>
    </submittedName>
</protein>
<gene>
    <name evidence="9" type="ORF">NOI20_00035</name>
</gene>
<evidence type="ECO:0000256" key="1">
    <source>
        <dbReference type="ARBA" id="ARBA00004417"/>
    </source>
</evidence>
<organism evidence="9 10">
    <name type="scientific">Rhodalgimonas zhirmunskyi</name>
    <dbReference type="NCBI Taxonomy" id="2964767"/>
    <lineage>
        <taxon>Bacteria</taxon>
        <taxon>Pseudomonadati</taxon>
        <taxon>Pseudomonadota</taxon>
        <taxon>Alphaproteobacteria</taxon>
        <taxon>Rhodobacterales</taxon>
        <taxon>Roseobacteraceae</taxon>
        <taxon>Rhodalgimonas</taxon>
    </lineage>
</organism>
<keyword evidence="7" id="KW-0472">Membrane</keyword>
<dbReference type="Pfam" id="PF00005">
    <property type="entry name" value="ABC_tran"/>
    <property type="match status" value="1"/>
</dbReference>
<dbReference type="GO" id="GO:0005524">
    <property type="term" value="F:ATP binding"/>
    <property type="evidence" value="ECO:0007669"/>
    <property type="project" value="UniProtKB-KW"/>
</dbReference>
<dbReference type="CDD" id="cd03257">
    <property type="entry name" value="ABC_NikE_OppD_transporters"/>
    <property type="match status" value="1"/>
</dbReference>
<dbReference type="GO" id="GO:0015833">
    <property type="term" value="P:peptide transport"/>
    <property type="evidence" value="ECO:0007669"/>
    <property type="project" value="InterPro"/>
</dbReference>
<dbReference type="GO" id="GO:0016887">
    <property type="term" value="F:ATP hydrolysis activity"/>
    <property type="evidence" value="ECO:0007669"/>
    <property type="project" value="InterPro"/>
</dbReference>
<dbReference type="InterPro" id="IPR013563">
    <property type="entry name" value="Oligopep_ABC_C"/>
</dbReference>
<evidence type="ECO:0000313" key="10">
    <source>
        <dbReference type="Proteomes" id="UP001227162"/>
    </source>
</evidence>
<keyword evidence="10" id="KW-1185">Reference proteome</keyword>
<dbReference type="NCBIfam" id="TIGR01727">
    <property type="entry name" value="oligo_HPY"/>
    <property type="match status" value="1"/>
</dbReference>
<dbReference type="EMBL" id="JANFFA010000001">
    <property type="protein sequence ID" value="MDQ2092492.1"/>
    <property type="molecule type" value="Genomic_DNA"/>
</dbReference>
<dbReference type="RefSeq" id="WP_317624118.1">
    <property type="nucleotide sequence ID" value="NZ_JANFFA010000001.1"/>
</dbReference>
<dbReference type="SUPFAM" id="SSF52540">
    <property type="entry name" value="P-loop containing nucleoside triphosphate hydrolases"/>
    <property type="match status" value="1"/>
</dbReference>
<keyword evidence="4" id="KW-1003">Cell membrane</keyword>
<comment type="subcellular location">
    <subcellularLocation>
        <location evidence="1">Cell inner membrane</location>
        <topology evidence="1">Peripheral membrane protein</topology>
    </subcellularLocation>
</comment>
<sequence length="326" mass="35322">MTALLEIENLQTHFKTEGGVVRAVDGVDLKVNEGEVLGIVGESGSGKTVTALSALRLVDEPGKIVGGSIRYDGRDVLSMNKKELTQLRGDRISMIFQQPRVCLNPVISIGRQITELLKQHRDISSKEARNTAISLLNSVGIPDAEKRFSAYAHELSGGQAQRVMIAIALALKPRVLIADEPTTALDVTIQAQIIELLRELCREMGTALVLVTHDLGVVAELADRVAVMYAGQVVEETDVETLFSNPQHPYTQGLLSSMPVLGQRAERLTAIPGTVPKPSDMPPACRFAPRCKTRISLGMDICNQEPPQLLRTAKGSVRCWAIEGAS</sequence>
<proteinExistence type="inferred from homology"/>
<dbReference type="GO" id="GO:0055085">
    <property type="term" value="P:transmembrane transport"/>
    <property type="evidence" value="ECO:0007669"/>
    <property type="project" value="UniProtKB-ARBA"/>
</dbReference>
<dbReference type="InterPro" id="IPR050388">
    <property type="entry name" value="ABC_Ni/Peptide_Import"/>
</dbReference>
<evidence type="ECO:0000256" key="2">
    <source>
        <dbReference type="ARBA" id="ARBA00005417"/>
    </source>
</evidence>
<keyword evidence="3" id="KW-0813">Transport</keyword>
<feature type="domain" description="ABC transporter" evidence="8">
    <location>
        <begin position="5"/>
        <end position="255"/>
    </location>
</feature>
<dbReference type="Pfam" id="PF08352">
    <property type="entry name" value="oligo_HPY"/>
    <property type="match status" value="1"/>
</dbReference>
<evidence type="ECO:0000256" key="5">
    <source>
        <dbReference type="ARBA" id="ARBA00022741"/>
    </source>
</evidence>
<name>A0AAJ1UA04_9RHOB</name>
<reference evidence="9" key="1">
    <citation type="submission" date="2022-07" db="EMBL/GenBank/DDBJ databases">
        <authorList>
            <person name="Otstavnykh N."/>
            <person name="Isaeva M."/>
            <person name="Bystritskaya E."/>
        </authorList>
    </citation>
    <scope>NUCLEOTIDE SEQUENCE</scope>
    <source>
        <strain evidence="9">10Alg 79</strain>
    </source>
</reference>
<dbReference type="AlphaFoldDB" id="A0AAJ1UA04"/>
<comment type="similarity">
    <text evidence="2">Belongs to the ABC transporter superfamily.</text>
</comment>
<dbReference type="Proteomes" id="UP001227162">
    <property type="component" value="Unassembled WGS sequence"/>
</dbReference>
<dbReference type="PANTHER" id="PTHR43297:SF2">
    <property type="entry name" value="DIPEPTIDE TRANSPORT ATP-BINDING PROTEIN DPPD"/>
    <property type="match status" value="1"/>
</dbReference>
<dbReference type="SMART" id="SM00382">
    <property type="entry name" value="AAA"/>
    <property type="match status" value="1"/>
</dbReference>